<keyword evidence="1" id="KW-0378">Hydrolase</keyword>
<dbReference type="EMBL" id="VIVL01000015">
    <property type="protein sequence ID" value="TWD75851.1"/>
    <property type="molecule type" value="Genomic_DNA"/>
</dbReference>
<dbReference type="Proteomes" id="UP000319722">
    <property type="component" value="Unassembled WGS sequence"/>
</dbReference>
<evidence type="ECO:0000259" key="3">
    <source>
        <dbReference type="SMART" id="SM00939"/>
    </source>
</evidence>
<dbReference type="Gene3D" id="2.60.120.260">
    <property type="entry name" value="Galactose-binding domain-like"/>
    <property type="match status" value="1"/>
</dbReference>
<dbReference type="SMART" id="SM00939">
    <property type="entry name" value="PepX_C"/>
    <property type="match status" value="1"/>
</dbReference>
<proteinExistence type="predicted"/>
<dbReference type="Pfam" id="PF08530">
    <property type="entry name" value="PepX_C"/>
    <property type="match status" value="1"/>
</dbReference>
<feature type="domain" description="Xaa-Pro dipeptidyl-peptidase C-terminal" evidence="3">
    <location>
        <begin position="305"/>
        <end position="543"/>
    </location>
</feature>
<accession>A0A561BAA7</accession>
<dbReference type="NCBIfam" id="TIGR00976">
    <property type="entry name" value="CocE_NonD"/>
    <property type="match status" value="2"/>
</dbReference>
<evidence type="ECO:0000256" key="1">
    <source>
        <dbReference type="ARBA" id="ARBA00022801"/>
    </source>
</evidence>
<dbReference type="InterPro" id="IPR008979">
    <property type="entry name" value="Galactose-bd-like_sf"/>
</dbReference>
<dbReference type="InterPro" id="IPR005674">
    <property type="entry name" value="CocE/Ser_esterase"/>
</dbReference>
<dbReference type="AlphaFoldDB" id="A0A561BAA7"/>
<organism evidence="4 5">
    <name type="scientific">Variovorax beijingensis</name>
    <dbReference type="NCBI Taxonomy" id="2496117"/>
    <lineage>
        <taxon>Bacteria</taxon>
        <taxon>Pseudomonadati</taxon>
        <taxon>Pseudomonadota</taxon>
        <taxon>Betaproteobacteria</taxon>
        <taxon>Burkholderiales</taxon>
        <taxon>Comamonadaceae</taxon>
        <taxon>Variovorax</taxon>
    </lineage>
</organism>
<dbReference type="Gene3D" id="1.10.3020.20">
    <property type="match status" value="1"/>
</dbReference>
<protein>
    <recommendedName>
        <fullName evidence="3">Xaa-Pro dipeptidyl-peptidase C-terminal domain-containing protein</fullName>
    </recommendedName>
</protein>
<reference evidence="4 5" key="1">
    <citation type="submission" date="2019-06" db="EMBL/GenBank/DDBJ databases">
        <title>Sorghum-associated microbial communities from plants grown in Nebraska, USA.</title>
        <authorList>
            <person name="Schachtman D."/>
        </authorList>
    </citation>
    <scope>NUCLEOTIDE SEQUENCE [LARGE SCALE GENOMIC DNA]</scope>
    <source>
        <strain evidence="4 5">T529</strain>
    </source>
</reference>
<sequence length="553" mass="62846">MEKTDFELRFTRGKHPSGGGYAGLRPGYRVDEKLGMICEYDVPVTLRDGVKIYVNIFRPKAEGQYPVVLAWAPYGKHEGADDYYAMLPGCGGSKALHSEYARFEGPDPADWCPYGFIIVYVDPRGAWGSEGDLTFMSPQEALDGYDVVEWAGTQAWSNGKVGMNGVSYLGWSQWKIAAMNPPHLAAINPWEGVSDFYRELVFHGGIRSNFTAMFPGTMCRPRKRAEDLLAMAKEHPLFDEYWASKNADLSKITVPAFVVASWSDHGLHTRGTFEGFKKISSKEKWLRVHGRKKWVDYYDHVDMQRQFFDRFLKGIDNEVKYWPAVNLEVRQKYNVGNYRQENEWPLARTQYTKLFLDASKNELNTSPSSEVAQSRYKADDPRDKSQNAVFEIKFPQKTELTGHTKLKLWVEAVGSDDMELFVVIDKFDRTGDRVNFPSQSGFDHGPVAYGWLRVSHRELDMERSTPHQPVLKHQKEAKLKPSEVVPVEIELWPASVLFEAGEKLRVTVLGSDLHAHVAWEHTISANRGEHVIHTGGDFDSHLLVPVIPSIGHD</sequence>
<dbReference type="InterPro" id="IPR000383">
    <property type="entry name" value="Xaa-Pro-like_dom"/>
</dbReference>
<evidence type="ECO:0000313" key="4">
    <source>
        <dbReference type="EMBL" id="TWD75851.1"/>
    </source>
</evidence>
<dbReference type="PANTHER" id="PTHR43056">
    <property type="entry name" value="PEPTIDASE S9 PROLYL OLIGOPEPTIDASE"/>
    <property type="match status" value="1"/>
</dbReference>
<dbReference type="InterPro" id="IPR029058">
    <property type="entry name" value="AB_hydrolase_fold"/>
</dbReference>
<name>A0A561BAA7_9BURK</name>
<dbReference type="GO" id="GO:0008239">
    <property type="term" value="F:dipeptidyl-peptidase activity"/>
    <property type="evidence" value="ECO:0007669"/>
    <property type="project" value="InterPro"/>
</dbReference>
<dbReference type="PANTHER" id="PTHR43056:SF10">
    <property type="entry name" value="COCE_NOND FAMILY, PUTATIVE (AFU_ORTHOLOGUE AFUA_7G00600)-RELATED"/>
    <property type="match status" value="1"/>
</dbReference>
<dbReference type="SUPFAM" id="SSF49785">
    <property type="entry name" value="Galactose-binding domain-like"/>
    <property type="match status" value="1"/>
</dbReference>
<dbReference type="Pfam" id="PF02129">
    <property type="entry name" value="Peptidase_S15"/>
    <property type="match status" value="1"/>
</dbReference>
<gene>
    <name evidence="4" type="ORF">FB547_11564</name>
</gene>
<comment type="caution">
    <text evidence="4">The sequence shown here is derived from an EMBL/GenBank/DDBJ whole genome shotgun (WGS) entry which is preliminary data.</text>
</comment>
<dbReference type="InterPro" id="IPR050585">
    <property type="entry name" value="Xaa-Pro_dipeptidyl-ppase/CocE"/>
</dbReference>
<dbReference type="Gene3D" id="3.40.50.1820">
    <property type="entry name" value="alpha/beta hydrolase"/>
    <property type="match status" value="1"/>
</dbReference>
<evidence type="ECO:0000256" key="2">
    <source>
        <dbReference type="SAM" id="MobiDB-lite"/>
    </source>
</evidence>
<dbReference type="InterPro" id="IPR013736">
    <property type="entry name" value="Xaa-Pro_dipept_C"/>
</dbReference>
<dbReference type="RefSeq" id="WP_145747169.1">
    <property type="nucleotide sequence ID" value="NZ_VIVL01000015.1"/>
</dbReference>
<dbReference type="SUPFAM" id="SSF53474">
    <property type="entry name" value="alpha/beta-Hydrolases"/>
    <property type="match status" value="1"/>
</dbReference>
<dbReference type="OrthoDB" id="9806163at2"/>
<evidence type="ECO:0000313" key="5">
    <source>
        <dbReference type="Proteomes" id="UP000319722"/>
    </source>
</evidence>
<feature type="region of interest" description="Disordered" evidence="2">
    <location>
        <begin position="364"/>
        <end position="383"/>
    </location>
</feature>